<protein>
    <submittedName>
        <fullName evidence="2">DUF3068 domain-containing protein</fullName>
    </submittedName>
</protein>
<dbReference type="RefSeq" id="WP_261697409.1">
    <property type="nucleotide sequence ID" value="NZ_CP104694.1"/>
</dbReference>
<proteinExistence type="predicted"/>
<evidence type="ECO:0000313" key="2">
    <source>
        <dbReference type="EMBL" id="UXI70461.1"/>
    </source>
</evidence>
<keyword evidence="3" id="KW-1185">Reference proteome</keyword>
<name>A0ABY6BKC2_9GAMM</name>
<dbReference type="Proteomes" id="UP001064632">
    <property type="component" value="Chromosome"/>
</dbReference>
<feature type="transmembrane region" description="Helical" evidence="1">
    <location>
        <begin position="257"/>
        <end position="275"/>
    </location>
</feature>
<accession>A0ABY6BKC2</accession>
<reference evidence="2" key="1">
    <citation type="submission" date="2022-09" db="EMBL/GenBank/DDBJ databases">
        <title>Tahibacter sp. nov., isolated from a fresh water.</title>
        <authorList>
            <person name="Baek J.H."/>
            <person name="Lee J.K."/>
            <person name="Kim J.M."/>
            <person name="Jeon C.O."/>
        </authorList>
    </citation>
    <scope>NUCLEOTIDE SEQUENCE</scope>
    <source>
        <strain evidence="2">W38</strain>
    </source>
</reference>
<keyword evidence="1" id="KW-0472">Membrane</keyword>
<keyword evidence="1" id="KW-1133">Transmembrane helix</keyword>
<gene>
    <name evidence="2" type="ORF">N4264_12740</name>
</gene>
<dbReference type="Pfam" id="PF11271">
    <property type="entry name" value="PorA"/>
    <property type="match status" value="1"/>
</dbReference>
<sequence length="293" mass="33100">MRLQQVVGGLALIALAALQRIVLAPDLTRIPADYAEETQYDAASRSREKAEDDWQYLTLTARRVDQTLVAARGHLIVQGDLHWADDSGIVLFESSGIYQVDRYSRTNLAGYGDIERGGQFLFPTHVQETTYRYWDPMYVGERTARFERHDWIADMDVLVFRFTAKDLDESAGYAHLPDVPERYEAHTNGEGVLRVEPMTGVVIDYEDTGTSYFFDPVVRTHVADMYIWTSRYTQQTREFKIAQAKQLRRRMIIVERVAPAALLIGGIAMMGFGLARRRGSGSVALTPAREAGA</sequence>
<dbReference type="InterPro" id="IPR021424">
    <property type="entry name" value="PorA"/>
</dbReference>
<dbReference type="EMBL" id="CP104694">
    <property type="protein sequence ID" value="UXI70461.1"/>
    <property type="molecule type" value="Genomic_DNA"/>
</dbReference>
<organism evidence="2 3">
    <name type="scientific">Tahibacter amnicola</name>
    <dbReference type="NCBI Taxonomy" id="2976241"/>
    <lineage>
        <taxon>Bacteria</taxon>
        <taxon>Pseudomonadati</taxon>
        <taxon>Pseudomonadota</taxon>
        <taxon>Gammaproteobacteria</taxon>
        <taxon>Lysobacterales</taxon>
        <taxon>Rhodanobacteraceae</taxon>
        <taxon>Tahibacter</taxon>
    </lineage>
</organism>
<keyword evidence="1" id="KW-0812">Transmembrane</keyword>
<evidence type="ECO:0000256" key="1">
    <source>
        <dbReference type="SAM" id="Phobius"/>
    </source>
</evidence>
<evidence type="ECO:0000313" key="3">
    <source>
        <dbReference type="Proteomes" id="UP001064632"/>
    </source>
</evidence>